<dbReference type="RefSeq" id="WP_358128973.1">
    <property type="nucleotide sequence ID" value="NZ_JBFALK010000001.1"/>
</dbReference>
<evidence type="ECO:0000313" key="2">
    <source>
        <dbReference type="EMBL" id="MEV0967306.1"/>
    </source>
</evidence>
<keyword evidence="3" id="KW-1185">Reference proteome</keyword>
<keyword evidence="1" id="KW-0812">Transmembrane</keyword>
<evidence type="ECO:0000256" key="1">
    <source>
        <dbReference type="SAM" id="Phobius"/>
    </source>
</evidence>
<feature type="transmembrane region" description="Helical" evidence="1">
    <location>
        <begin position="182"/>
        <end position="199"/>
    </location>
</feature>
<sequence length="242" mass="26197">MYESDRAMFIAAASEAAGAAVILGTPVARRIALLIGMLMANPGGMAKAASEWRSEGQGQDPRTLENLVQHLKDQRDLIVKQEGWSGSAFDTFNETLDDFVESLNKLKTFREGAAGSLEQTAQLFHWVAVCLFWLAQIMSVLVTWHLIGIVWVNARVAIKAAIDVALFTIWEGLKGIVTNNKKVILVVGAVLGLVNAYSATQAKLIPVLQAIPTDAPHLEQAQLQYDSNAGVRAKISMAGIDL</sequence>
<protein>
    <recommendedName>
        <fullName evidence="4">WXG100 family type VII secretion target</fullName>
    </recommendedName>
</protein>
<proteinExistence type="predicted"/>
<evidence type="ECO:0008006" key="4">
    <source>
        <dbReference type="Google" id="ProtNLM"/>
    </source>
</evidence>
<reference evidence="2 3" key="1">
    <citation type="submission" date="2024-06" db="EMBL/GenBank/DDBJ databases">
        <title>The Natural Products Discovery Center: Release of the First 8490 Sequenced Strains for Exploring Actinobacteria Biosynthetic Diversity.</title>
        <authorList>
            <person name="Kalkreuter E."/>
            <person name="Kautsar S.A."/>
            <person name="Yang D."/>
            <person name="Bader C.D."/>
            <person name="Teijaro C.N."/>
            <person name="Fluegel L."/>
            <person name="Davis C.M."/>
            <person name="Simpson J.R."/>
            <person name="Lauterbach L."/>
            <person name="Steele A.D."/>
            <person name="Gui C."/>
            <person name="Meng S."/>
            <person name="Li G."/>
            <person name="Viehrig K."/>
            <person name="Ye F."/>
            <person name="Su P."/>
            <person name="Kiefer A.F."/>
            <person name="Nichols A."/>
            <person name="Cepeda A.J."/>
            <person name="Yan W."/>
            <person name="Fan B."/>
            <person name="Jiang Y."/>
            <person name="Adhikari A."/>
            <person name="Zheng C.-J."/>
            <person name="Schuster L."/>
            <person name="Cowan T.M."/>
            <person name="Smanski M.J."/>
            <person name="Chevrette M.G."/>
            <person name="De Carvalho L.P.S."/>
            <person name="Shen B."/>
        </authorList>
    </citation>
    <scope>NUCLEOTIDE SEQUENCE [LARGE SCALE GENOMIC DNA]</scope>
    <source>
        <strain evidence="2 3">NPDC050100</strain>
    </source>
</reference>
<keyword evidence="1" id="KW-1133">Transmembrane helix</keyword>
<accession>A0ABV3G7A3</accession>
<keyword evidence="1" id="KW-0472">Membrane</keyword>
<feature type="transmembrane region" description="Helical" evidence="1">
    <location>
        <begin position="6"/>
        <end position="28"/>
    </location>
</feature>
<gene>
    <name evidence="2" type="ORF">AB0I59_01625</name>
</gene>
<comment type="caution">
    <text evidence="2">The sequence shown here is derived from an EMBL/GenBank/DDBJ whole genome shotgun (WGS) entry which is preliminary data.</text>
</comment>
<name>A0ABV3G7A3_MICGL</name>
<organism evidence="2 3">
    <name type="scientific">Microtetraspora glauca</name>
    <dbReference type="NCBI Taxonomy" id="1996"/>
    <lineage>
        <taxon>Bacteria</taxon>
        <taxon>Bacillati</taxon>
        <taxon>Actinomycetota</taxon>
        <taxon>Actinomycetes</taxon>
        <taxon>Streptosporangiales</taxon>
        <taxon>Streptosporangiaceae</taxon>
        <taxon>Microtetraspora</taxon>
    </lineage>
</organism>
<dbReference type="Proteomes" id="UP001551675">
    <property type="component" value="Unassembled WGS sequence"/>
</dbReference>
<feature type="transmembrane region" description="Helical" evidence="1">
    <location>
        <begin position="123"/>
        <end position="144"/>
    </location>
</feature>
<evidence type="ECO:0000313" key="3">
    <source>
        <dbReference type="Proteomes" id="UP001551675"/>
    </source>
</evidence>
<dbReference type="EMBL" id="JBFALK010000001">
    <property type="protein sequence ID" value="MEV0967306.1"/>
    <property type="molecule type" value="Genomic_DNA"/>
</dbReference>